<dbReference type="AlphaFoldDB" id="A0A225M379"/>
<dbReference type="EMBL" id="NJIH01000018">
    <property type="protein sequence ID" value="OWT53991.1"/>
    <property type="molecule type" value="Genomic_DNA"/>
</dbReference>
<dbReference type="Proteomes" id="UP000214603">
    <property type="component" value="Unassembled WGS sequence"/>
</dbReference>
<name>A0A225M379_9BURK</name>
<sequence>MGEPQGGDQAVDRAAQTYRDMLGFLPPRVQARLHVTGALDPAILELQEKIRTHALSPACFDDKTVQLLVFGMLMAGLSDAATIHGIAARRAGASWEEMQAVVSLAYLFRGVSAANRGADVLAEIARREAEAPAQP</sequence>
<reference evidence="2" key="1">
    <citation type="submission" date="2017-06" db="EMBL/GenBank/DDBJ databases">
        <title>Herbaspirillum phytohormonus sp. nov., isolated from the root nodule of Robinia pseudoacacia in lead-zinc mine.</title>
        <authorList>
            <person name="Fan M."/>
            <person name="Lin Y."/>
        </authorList>
    </citation>
    <scope>NUCLEOTIDE SEQUENCE [LARGE SCALE GENOMIC DNA]</scope>
    <source>
        <strain evidence="2">SC-089</strain>
    </source>
</reference>
<accession>A0A225M379</accession>
<comment type="caution">
    <text evidence="1">The sequence shown here is derived from an EMBL/GenBank/DDBJ whole genome shotgun (WGS) entry which is preliminary data.</text>
</comment>
<dbReference type="InterPro" id="IPR029032">
    <property type="entry name" value="AhpD-like"/>
</dbReference>
<keyword evidence="2" id="KW-1185">Reference proteome</keyword>
<proteinExistence type="predicted"/>
<evidence type="ECO:0000313" key="2">
    <source>
        <dbReference type="Proteomes" id="UP000214603"/>
    </source>
</evidence>
<organism evidence="1 2">
    <name type="scientific">Candidimonas nitroreducens</name>
    <dbReference type="NCBI Taxonomy" id="683354"/>
    <lineage>
        <taxon>Bacteria</taxon>
        <taxon>Pseudomonadati</taxon>
        <taxon>Pseudomonadota</taxon>
        <taxon>Betaproteobacteria</taxon>
        <taxon>Burkholderiales</taxon>
        <taxon>Alcaligenaceae</taxon>
        <taxon>Candidimonas</taxon>
    </lineage>
</organism>
<dbReference type="OrthoDB" id="8526252at2"/>
<dbReference type="Gene3D" id="1.20.1290.10">
    <property type="entry name" value="AhpD-like"/>
    <property type="match status" value="1"/>
</dbReference>
<evidence type="ECO:0000313" key="1">
    <source>
        <dbReference type="EMBL" id="OWT53991.1"/>
    </source>
</evidence>
<protein>
    <submittedName>
        <fullName evidence="1">Carboxymuconolactone decarboxylase</fullName>
    </submittedName>
</protein>
<gene>
    <name evidence="1" type="ORF">CEY11_23520</name>
</gene>
<dbReference type="SUPFAM" id="SSF69118">
    <property type="entry name" value="AhpD-like"/>
    <property type="match status" value="1"/>
</dbReference>